<keyword evidence="2" id="KW-1133">Transmembrane helix</keyword>
<protein>
    <submittedName>
        <fullName evidence="4">Saccharopine dehydrogenase-like oxidoreductase</fullName>
    </submittedName>
</protein>
<dbReference type="Gene3D" id="3.40.50.720">
    <property type="entry name" value="NAD(P)-binding Rossmann-like Domain"/>
    <property type="match status" value="1"/>
</dbReference>
<comment type="similarity">
    <text evidence="1">Belongs to the saccharopine dehydrogenase family.</text>
</comment>
<evidence type="ECO:0000313" key="4">
    <source>
        <dbReference type="EMBL" id="GBP52598.1"/>
    </source>
</evidence>
<keyword evidence="2" id="KW-0812">Transmembrane</keyword>
<dbReference type="GO" id="GO:0005811">
    <property type="term" value="C:lipid droplet"/>
    <property type="evidence" value="ECO:0007669"/>
    <property type="project" value="TreeGrafter"/>
</dbReference>
<keyword evidence="2" id="KW-0472">Membrane</keyword>
<keyword evidence="5" id="KW-1185">Reference proteome</keyword>
<gene>
    <name evidence="4" type="primary">SCCPDH</name>
    <name evidence="4" type="ORF">EVAR_35788_1</name>
</gene>
<dbReference type="GO" id="GO:0009247">
    <property type="term" value="P:glycolipid biosynthetic process"/>
    <property type="evidence" value="ECO:0007669"/>
    <property type="project" value="TreeGrafter"/>
</dbReference>
<dbReference type="AlphaFoldDB" id="A0A4C1WMH2"/>
<dbReference type="SUPFAM" id="SSF51735">
    <property type="entry name" value="NAD(P)-binding Rossmann-fold domains"/>
    <property type="match status" value="1"/>
</dbReference>
<accession>A0A4C1WMH2</accession>
<dbReference type="InterPro" id="IPR051276">
    <property type="entry name" value="Saccharopine_DH-like_oxidrdct"/>
</dbReference>
<organism evidence="4 5">
    <name type="scientific">Eumeta variegata</name>
    <name type="common">Bagworm moth</name>
    <name type="synonym">Eumeta japonica</name>
    <dbReference type="NCBI Taxonomy" id="151549"/>
    <lineage>
        <taxon>Eukaryota</taxon>
        <taxon>Metazoa</taxon>
        <taxon>Ecdysozoa</taxon>
        <taxon>Arthropoda</taxon>
        <taxon>Hexapoda</taxon>
        <taxon>Insecta</taxon>
        <taxon>Pterygota</taxon>
        <taxon>Neoptera</taxon>
        <taxon>Endopterygota</taxon>
        <taxon>Lepidoptera</taxon>
        <taxon>Glossata</taxon>
        <taxon>Ditrysia</taxon>
        <taxon>Tineoidea</taxon>
        <taxon>Psychidae</taxon>
        <taxon>Oiketicinae</taxon>
        <taxon>Eumeta</taxon>
    </lineage>
</organism>
<evidence type="ECO:0000256" key="2">
    <source>
        <dbReference type="SAM" id="Phobius"/>
    </source>
</evidence>
<dbReference type="GO" id="GO:0005886">
    <property type="term" value="C:plasma membrane"/>
    <property type="evidence" value="ECO:0007669"/>
    <property type="project" value="TreeGrafter"/>
</dbReference>
<name>A0A4C1WMH2_EUMVA</name>
<dbReference type="PANTHER" id="PTHR12286:SF5">
    <property type="entry name" value="SACCHAROPINE DEHYDROGENASE-LIKE OXIDOREDUCTASE"/>
    <property type="match status" value="1"/>
</dbReference>
<comment type="caution">
    <text evidence="4">The sequence shown here is derived from an EMBL/GenBank/DDBJ whole genome shotgun (WGS) entry which is preliminary data.</text>
</comment>
<dbReference type="InterPro" id="IPR005097">
    <property type="entry name" value="Sacchrp_dh_NADP-bd"/>
</dbReference>
<feature type="transmembrane region" description="Helical" evidence="2">
    <location>
        <begin position="392"/>
        <end position="415"/>
    </location>
</feature>
<feature type="domain" description="Saccharopine dehydrogenase NADP binding" evidence="3">
    <location>
        <begin position="57"/>
        <end position="200"/>
    </location>
</feature>
<dbReference type="PANTHER" id="PTHR12286">
    <property type="entry name" value="SACCHAROPINE DEHYDROGENASE-LIKE OXIDOREDUCTASE"/>
    <property type="match status" value="1"/>
</dbReference>
<dbReference type="EMBL" id="BGZK01000606">
    <property type="protein sequence ID" value="GBP52598.1"/>
    <property type="molecule type" value="Genomic_DNA"/>
</dbReference>
<dbReference type="OrthoDB" id="10268090at2759"/>
<evidence type="ECO:0000259" key="3">
    <source>
        <dbReference type="Pfam" id="PF03435"/>
    </source>
</evidence>
<dbReference type="Pfam" id="PF03435">
    <property type="entry name" value="Sacchrp_dh_NADP"/>
    <property type="match status" value="1"/>
</dbReference>
<evidence type="ECO:0000313" key="5">
    <source>
        <dbReference type="Proteomes" id="UP000299102"/>
    </source>
</evidence>
<sequence length="608" mass="67120">MYREEKFMPRVKSARSFAREALLIALTADSDHGRAVDFASGPTSTVNSSPLDSRLDVVIFGATGFTGKHAAEEAARLARAAPLAWAVAGRSRAKLEALVGELSTKMGGTLLVNASVSPREDLPRPKSDKDLSSVKVIVADVNDEQSLKQMTSQAKVIANCCGPFRLYGERVVRACIDTKTHYVDVSGEPQVFSYVLRTNMLILLYFFQNGIDFITRPERVPTPALTAVSGLHLCWANAKFMETMQLVHDAAARDAGVYVVSACGFDSVPNDMGVVFLQQNFGGILNSVESYLSFRLPVLDKNSQGRGVLNYGTWESLVHSLAHASEIPMLRNKLYPEQLPTFRPKLEKRGILHKRDEKWWLPFLGADKSIVYRTQRHFYDLEKKRPVQFTTYVNLGTLFNSVLAIIAAGVLYVMALTSPTRKILLDYPNIFSFGLITRNEPKEELIANTAYTIELHGTGWDHGVTDVESTPPKKKVIVKVSGMDPGYGTTVTALMFCALAIIRESDSMPPGLGEVFTSFRMLSSHQRKRRLATTPQALDERRRLSSKLLNLKQEEFNAYEFVHLPRRPPPPFVIQGLERVGAPVTSGAGTPRRPAAFSGAVTALGPTA</sequence>
<reference evidence="4 5" key="1">
    <citation type="journal article" date="2019" name="Commun. Biol.">
        <title>The bagworm genome reveals a unique fibroin gene that provides high tensile strength.</title>
        <authorList>
            <person name="Kono N."/>
            <person name="Nakamura H."/>
            <person name="Ohtoshi R."/>
            <person name="Tomita M."/>
            <person name="Numata K."/>
            <person name="Arakawa K."/>
        </authorList>
    </citation>
    <scope>NUCLEOTIDE SEQUENCE [LARGE SCALE GENOMIC DNA]</scope>
</reference>
<evidence type="ECO:0000256" key="1">
    <source>
        <dbReference type="ARBA" id="ARBA00038048"/>
    </source>
</evidence>
<dbReference type="Proteomes" id="UP000299102">
    <property type="component" value="Unassembled WGS sequence"/>
</dbReference>
<dbReference type="InterPro" id="IPR036291">
    <property type="entry name" value="NAD(P)-bd_dom_sf"/>
</dbReference>
<proteinExistence type="inferred from homology"/>
<dbReference type="GO" id="GO:0005739">
    <property type="term" value="C:mitochondrion"/>
    <property type="evidence" value="ECO:0007669"/>
    <property type="project" value="TreeGrafter"/>
</dbReference>